<dbReference type="Proteomes" id="UP000034883">
    <property type="component" value="Chromosome"/>
</dbReference>
<gene>
    <name evidence="2" type="ORF">DB32_005880</name>
</gene>
<keyword evidence="1" id="KW-0472">Membrane</keyword>
<feature type="transmembrane region" description="Helical" evidence="1">
    <location>
        <begin position="228"/>
        <end position="252"/>
    </location>
</feature>
<evidence type="ECO:0000256" key="1">
    <source>
        <dbReference type="SAM" id="Phobius"/>
    </source>
</evidence>
<feature type="transmembrane region" description="Helical" evidence="1">
    <location>
        <begin position="7"/>
        <end position="29"/>
    </location>
</feature>
<protein>
    <recommendedName>
        <fullName evidence="4">PepSY domain-containing protein</fullName>
    </recommendedName>
</protein>
<name>A0A0F6W6H5_9BACT</name>
<dbReference type="PANTHER" id="PTHR40115">
    <property type="entry name" value="INNER MEMBRANE PROTEIN WITH PEPSY TM HELIX"/>
    <property type="match status" value="1"/>
</dbReference>
<evidence type="ECO:0000313" key="2">
    <source>
        <dbReference type="EMBL" id="AKF08731.1"/>
    </source>
</evidence>
<accession>A0A0F6W6H5</accession>
<dbReference type="InterPro" id="IPR032307">
    <property type="entry name" value="PepSY_TM-like_2"/>
</dbReference>
<sequence length="298" mass="32589">MRWIRKIHMYLGLALFPWIIFFGVSGMLFNHPGVGEDVRARPIPAEHLREHAGITPMAPRAVAEDVVAALRAEGHSLRLDDEYESRFQGSLAFGASGPGVKHLVLVDPAAGRGLLLSRPDHTAAPPPFAGTIDLPDHRISDVEARIASLLPTLGVDDAHGPLRARIAPSVRFRTIDADGHRWNVTYDLRTGRVDGRLTERSPALSLHDLLGAMHKTHHYPPSLGPTTFWALFADLTGLTLIIWALTGLVMWWQLKKTRALGVIAVSVGVLVAALTMVATHDELRFGNVRPEEPGRASD</sequence>
<dbReference type="RefSeq" id="WP_157069507.1">
    <property type="nucleotide sequence ID" value="NZ_CP011125.1"/>
</dbReference>
<organism evidence="2 3">
    <name type="scientific">Sandaracinus amylolyticus</name>
    <dbReference type="NCBI Taxonomy" id="927083"/>
    <lineage>
        <taxon>Bacteria</taxon>
        <taxon>Pseudomonadati</taxon>
        <taxon>Myxococcota</taxon>
        <taxon>Polyangia</taxon>
        <taxon>Polyangiales</taxon>
        <taxon>Sandaracinaceae</taxon>
        <taxon>Sandaracinus</taxon>
    </lineage>
</organism>
<dbReference type="EMBL" id="CP011125">
    <property type="protein sequence ID" value="AKF08731.1"/>
    <property type="molecule type" value="Genomic_DNA"/>
</dbReference>
<keyword evidence="1" id="KW-0812">Transmembrane</keyword>
<dbReference type="OrthoDB" id="213240at2"/>
<proteinExistence type="predicted"/>
<evidence type="ECO:0000313" key="3">
    <source>
        <dbReference type="Proteomes" id="UP000034883"/>
    </source>
</evidence>
<reference evidence="2 3" key="1">
    <citation type="submission" date="2015-03" db="EMBL/GenBank/DDBJ databases">
        <title>Genome assembly of Sandaracinus amylolyticus DSM 53668.</title>
        <authorList>
            <person name="Sharma G."/>
            <person name="Subramanian S."/>
        </authorList>
    </citation>
    <scope>NUCLEOTIDE SEQUENCE [LARGE SCALE GENOMIC DNA]</scope>
    <source>
        <strain evidence="2 3">DSM 53668</strain>
    </source>
</reference>
<feature type="transmembrane region" description="Helical" evidence="1">
    <location>
        <begin position="259"/>
        <end position="278"/>
    </location>
</feature>
<dbReference type="PANTHER" id="PTHR40115:SF1">
    <property type="entry name" value="INNER MEMBRANE PROTEIN WITH PEPSY TM HELIX"/>
    <property type="match status" value="1"/>
</dbReference>
<evidence type="ECO:0008006" key="4">
    <source>
        <dbReference type="Google" id="ProtNLM"/>
    </source>
</evidence>
<keyword evidence="1" id="KW-1133">Transmembrane helix</keyword>
<keyword evidence="3" id="KW-1185">Reference proteome</keyword>
<dbReference type="STRING" id="927083.DB32_005880"/>
<dbReference type="KEGG" id="samy:DB32_005880"/>
<dbReference type="AlphaFoldDB" id="A0A0F6W6H5"/>